<dbReference type="eggNOG" id="COG1426">
    <property type="taxonomic scope" value="Bacteria"/>
</dbReference>
<sequence>MTYIKFGECLTSLLSILDISANRLSKAINVDSSLVNRWVNGKRIPGYDSIYIESITEYFAKNFLNSLQIQRLNELFLSACDNRELAGMPKEMIAKLLLEAQGYSMECKRRERINRLQKGQNPINDENPLFAINELTHSVALSKEDKIIFQIETILSAAVSLLEIAAQQTCENNETIYITYNNDMSLANQNRHLMDGLRNALLNAINKGWQVILLVHLNSNINRIISLIKFAKPLVKTGKFNSYYLNKYYTSGTGRENITVPGIGALSCFSTGENSEVNCAFYFRNEIAVEVFKNYYQMLIANHNQPLIKYYARENSHIFNQCLLKREETIGDRFLYKPCAGLVTLPENLYLKLLKKKSRSHDELLRALTFFQKRLAAFLANVKEYQCYDIYSADSIKDLIKQRKYFLYSPSGLEPVDLEVEDAVELLENMVAFLIKYENYNIAFLTQNEGTESSVNSSYYCLVKERQAIFFEVLDFLEGEPGVRLAITEPMLVKAFEDYFKDIWEQIAPVNKNKQELIQWLKSQINLLKK</sequence>
<proteinExistence type="predicted"/>
<dbReference type="AlphaFoldDB" id="H5Y4Q7"/>
<dbReference type="STRING" id="768710.DesyoDRAFT_2739"/>
<keyword evidence="2" id="KW-1185">Reference proteome</keyword>
<gene>
    <name evidence="1" type="ORF">DesyoDRAFT_2739</name>
</gene>
<organism evidence="1 2">
    <name type="scientific">Desulfosporosinus youngiae DSM 17734</name>
    <dbReference type="NCBI Taxonomy" id="768710"/>
    <lineage>
        <taxon>Bacteria</taxon>
        <taxon>Bacillati</taxon>
        <taxon>Bacillota</taxon>
        <taxon>Clostridia</taxon>
        <taxon>Eubacteriales</taxon>
        <taxon>Desulfitobacteriaceae</taxon>
        <taxon>Desulfosporosinus</taxon>
    </lineage>
</organism>
<reference evidence="1 2" key="1">
    <citation type="submission" date="2011-11" db="EMBL/GenBank/DDBJ databases">
        <title>The Noncontiguous Finished genome of Desulfosporosinus youngiae DSM 17734.</title>
        <authorList>
            <consortium name="US DOE Joint Genome Institute (JGI-PGF)"/>
            <person name="Lucas S."/>
            <person name="Han J."/>
            <person name="Lapidus A."/>
            <person name="Cheng J.-F."/>
            <person name="Goodwin L."/>
            <person name="Pitluck S."/>
            <person name="Peters L."/>
            <person name="Ovchinnikova G."/>
            <person name="Lu M."/>
            <person name="Land M.L."/>
            <person name="Hauser L."/>
            <person name="Pester M."/>
            <person name="Spring S."/>
            <person name="Ollivier B."/>
            <person name="Rattei T."/>
            <person name="Klenk H.-P."/>
            <person name="Wagner M."/>
            <person name="Loy A."/>
            <person name="Woyke T.J."/>
        </authorList>
    </citation>
    <scope>NUCLEOTIDE SEQUENCE [LARGE SCALE GENOMIC DNA]</scope>
    <source>
        <strain evidence="1 2">DSM 17734</strain>
    </source>
</reference>
<dbReference type="InterPro" id="IPR010982">
    <property type="entry name" value="Lambda_DNA-bd_dom_sf"/>
</dbReference>
<evidence type="ECO:0000313" key="1">
    <source>
        <dbReference type="EMBL" id="EHQ89793.1"/>
    </source>
</evidence>
<dbReference type="HOGENOM" id="CLU_038671_0_0_9"/>
<accession>H5Y4Q7</accession>
<dbReference type="Proteomes" id="UP000005104">
    <property type="component" value="Chromosome"/>
</dbReference>
<dbReference type="CDD" id="cd00093">
    <property type="entry name" value="HTH_XRE"/>
    <property type="match status" value="1"/>
</dbReference>
<dbReference type="InterPro" id="IPR001387">
    <property type="entry name" value="Cro/C1-type_HTH"/>
</dbReference>
<protein>
    <submittedName>
        <fullName evidence="1">Uncharacterized protein</fullName>
    </submittedName>
</protein>
<name>H5Y4Q7_9FIRM</name>
<dbReference type="Gene3D" id="1.10.260.40">
    <property type="entry name" value="lambda repressor-like DNA-binding domains"/>
    <property type="match status" value="1"/>
</dbReference>
<dbReference type="EMBL" id="CM001441">
    <property type="protein sequence ID" value="EHQ89793.1"/>
    <property type="molecule type" value="Genomic_DNA"/>
</dbReference>
<evidence type="ECO:0000313" key="2">
    <source>
        <dbReference type="Proteomes" id="UP000005104"/>
    </source>
</evidence>
<dbReference type="SUPFAM" id="SSF47413">
    <property type="entry name" value="lambda repressor-like DNA-binding domains"/>
    <property type="match status" value="1"/>
</dbReference>
<dbReference type="GO" id="GO:0003677">
    <property type="term" value="F:DNA binding"/>
    <property type="evidence" value="ECO:0007669"/>
    <property type="project" value="InterPro"/>
</dbReference>